<accession>A1ZRJ0</accession>
<keyword evidence="1" id="KW-0175">Coiled coil</keyword>
<gene>
    <name evidence="4" type="ORF">M23134_04768</name>
</gene>
<organism evidence="4 5">
    <name type="scientific">Microscilla marina ATCC 23134</name>
    <dbReference type="NCBI Taxonomy" id="313606"/>
    <lineage>
        <taxon>Bacteria</taxon>
        <taxon>Pseudomonadati</taxon>
        <taxon>Bacteroidota</taxon>
        <taxon>Cytophagia</taxon>
        <taxon>Cytophagales</taxon>
        <taxon>Microscillaceae</taxon>
        <taxon>Microscilla</taxon>
    </lineage>
</organism>
<keyword evidence="3" id="KW-0732">Signal</keyword>
<dbReference type="RefSeq" id="WP_004156447.1">
    <property type="nucleotide sequence ID" value="NZ_AAWS01000027.1"/>
</dbReference>
<evidence type="ECO:0000313" key="4">
    <source>
        <dbReference type="EMBL" id="EAY27080.1"/>
    </source>
</evidence>
<feature type="signal peptide" evidence="3">
    <location>
        <begin position="1"/>
        <end position="28"/>
    </location>
</feature>
<sequence length="233" mass="27635">MKKNRQLPKFLTLLWLFALTCFLVPAYAQYDHESEGTAEIEVEIQVQSDAYPSIYKDTRVVDCFRRRKSPRYTSIYRLERELNALQNSTHKLHVLKRQVRKATRVLKSHENALMAEIHDIEGYIKVDESLSQPKVMEYYRSINMLTSRLLINRAKQRKLRHLERRTRRLISHNNDSRSGRYRSCGKSYYSRYKHRHHRHHENTDSNPWMLAFVGLFGVNLLIGGLVAYKTLGK</sequence>
<feature type="coiled-coil region" evidence="1">
    <location>
        <begin position="78"/>
        <end position="112"/>
    </location>
</feature>
<keyword evidence="2" id="KW-1133">Transmembrane helix</keyword>
<feature type="chain" id="PRO_5002642157" description="Lipoprotein" evidence="3">
    <location>
        <begin position="29"/>
        <end position="233"/>
    </location>
</feature>
<name>A1ZRJ0_MICM2</name>
<reference evidence="4 5" key="1">
    <citation type="submission" date="2007-01" db="EMBL/GenBank/DDBJ databases">
        <authorList>
            <person name="Haygood M."/>
            <person name="Podell S."/>
            <person name="Anderson C."/>
            <person name="Hopkinson B."/>
            <person name="Roe K."/>
            <person name="Barbeau K."/>
            <person name="Gaasterland T."/>
            <person name="Ferriera S."/>
            <person name="Johnson J."/>
            <person name="Kravitz S."/>
            <person name="Beeson K."/>
            <person name="Sutton G."/>
            <person name="Rogers Y.-H."/>
            <person name="Friedman R."/>
            <person name="Frazier M."/>
            <person name="Venter J.C."/>
        </authorList>
    </citation>
    <scope>NUCLEOTIDE SEQUENCE [LARGE SCALE GENOMIC DNA]</scope>
    <source>
        <strain evidence="4 5">ATCC 23134</strain>
    </source>
</reference>
<comment type="caution">
    <text evidence="4">The sequence shown here is derived from an EMBL/GenBank/DDBJ whole genome shotgun (WGS) entry which is preliminary data.</text>
</comment>
<dbReference type="Proteomes" id="UP000004095">
    <property type="component" value="Unassembled WGS sequence"/>
</dbReference>
<evidence type="ECO:0000256" key="1">
    <source>
        <dbReference type="SAM" id="Coils"/>
    </source>
</evidence>
<evidence type="ECO:0000256" key="2">
    <source>
        <dbReference type="SAM" id="Phobius"/>
    </source>
</evidence>
<dbReference type="AlphaFoldDB" id="A1ZRJ0"/>
<proteinExistence type="predicted"/>
<feature type="transmembrane region" description="Helical" evidence="2">
    <location>
        <begin position="208"/>
        <end position="228"/>
    </location>
</feature>
<keyword evidence="5" id="KW-1185">Reference proteome</keyword>
<dbReference type="EMBL" id="AAWS01000027">
    <property type="protein sequence ID" value="EAY27080.1"/>
    <property type="molecule type" value="Genomic_DNA"/>
</dbReference>
<evidence type="ECO:0000313" key="5">
    <source>
        <dbReference type="Proteomes" id="UP000004095"/>
    </source>
</evidence>
<protein>
    <recommendedName>
        <fullName evidence="6">Lipoprotein</fullName>
    </recommendedName>
</protein>
<keyword evidence="2" id="KW-0812">Transmembrane</keyword>
<evidence type="ECO:0008006" key="6">
    <source>
        <dbReference type="Google" id="ProtNLM"/>
    </source>
</evidence>
<evidence type="ECO:0000256" key="3">
    <source>
        <dbReference type="SAM" id="SignalP"/>
    </source>
</evidence>
<keyword evidence="2" id="KW-0472">Membrane</keyword>